<dbReference type="CDD" id="cd09872">
    <property type="entry name" value="PIN_Sll0205-like"/>
    <property type="match status" value="1"/>
</dbReference>
<dbReference type="PANTHER" id="PTHR36173">
    <property type="entry name" value="RIBONUCLEASE VAPC16-RELATED"/>
    <property type="match status" value="1"/>
</dbReference>
<accession>A0ABY2QXC2</accession>
<dbReference type="PANTHER" id="PTHR36173:SF2">
    <property type="entry name" value="RIBONUCLEASE VAPC16"/>
    <property type="match status" value="1"/>
</dbReference>
<proteinExistence type="predicted"/>
<evidence type="ECO:0000313" key="2">
    <source>
        <dbReference type="Proteomes" id="UP000309667"/>
    </source>
</evidence>
<gene>
    <name evidence="1" type="ORF">E9677_10155</name>
</gene>
<evidence type="ECO:0000313" key="1">
    <source>
        <dbReference type="EMBL" id="THV15696.1"/>
    </source>
</evidence>
<keyword evidence="2" id="KW-1185">Reference proteome</keyword>
<dbReference type="RefSeq" id="WP_136557965.1">
    <property type="nucleotide sequence ID" value="NZ_STGT01000002.1"/>
</dbReference>
<comment type="caution">
    <text evidence="1">The sequence shown here is derived from an EMBL/GenBank/DDBJ whole genome shotgun (WGS) entry which is preliminary data.</text>
</comment>
<dbReference type="SUPFAM" id="SSF88723">
    <property type="entry name" value="PIN domain-like"/>
    <property type="match status" value="1"/>
</dbReference>
<dbReference type="InterPro" id="IPR029060">
    <property type="entry name" value="PIN-like_dom_sf"/>
</dbReference>
<sequence>MRLLLDTHYVIAAADGVINPRFSEIRSILDEAPGRHVYSVASLWEIAIKMRLGKLSPRLPLIDIPPFLKASGLGLRGIDVAHVFYPIEPEPPTRDPFDRLLLAQCHVEGLRLVTVDRALVDHPLAFRP</sequence>
<dbReference type="EMBL" id="STGT01000002">
    <property type="protein sequence ID" value="THV15696.1"/>
    <property type="molecule type" value="Genomic_DNA"/>
</dbReference>
<dbReference type="InterPro" id="IPR041705">
    <property type="entry name" value="PIN_Sll0205"/>
</dbReference>
<dbReference type="InterPro" id="IPR052919">
    <property type="entry name" value="TA_system_RNase"/>
</dbReference>
<dbReference type="Proteomes" id="UP000309667">
    <property type="component" value="Unassembled WGS sequence"/>
</dbReference>
<organism evidence="1 2">
    <name type="scientific">Rhizobium rhizophilum</name>
    <dbReference type="NCBI Taxonomy" id="1850373"/>
    <lineage>
        <taxon>Bacteria</taxon>
        <taxon>Pseudomonadati</taxon>
        <taxon>Pseudomonadota</taxon>
        <taxon>Alphaproteobacteria</taxon>
        <taxon>Hyphomicrobiales</taxon>
        <taxon>Rhizobiaceae</taxon>
        <taxon>Rhizobium/Agrobacterium group</taxon>
        <taxon>Rhizobium</taxon>
    </lineage>
</organism>
<name>A0ABY2QXC2_9HYPH</name>
<reference evidence="1 2" key="1">
    <citation type="submission" date="2019-04" db="EMBL/GenBank/DDBJ databases">
        <title>Genome sequence of strain 7209-2.</title>
        <authorList>
            <person name="Gao J."/>
            <person name="Sun J."/>
        </authorList>
    </citation>
    <scope>NUCLEOTIDE SEQUENCE [LARGE SCALE GENOMIC DNA]</scope>
    <source>
        <strain evidence="1 2">7209-2</strain>
    </source>
</reference>
<protein>
    <submittedName>
        <fullName evidence="1">Type II toxin-antitoxin system VapC family toxin</fullName>
    </submittedName>
</protein>